<comment type="subcellular location">
    <subcellularLocation>
        <location evidence="2">Endoplasmic reticulum membrane</location>
        <topology evidence="2">Single-pass type II membrane protein</topology>
    </subcellularLocation>
</comment>
<keyword evidence="5 23" id="KW-0812">Transmembrane</keyword>
<feature type="region of interest" description="Disordered" evidence="22">
    <location>
        <begin position="89"/>
        <end position="125"/>
    </location>
</feature>
<keyword evidence="6 19" id="KW-0479">Metal-binding</keyword>
<dbReference type="FunCoup" id="A0A2J7PHK4">
    <property type="interactions" value="2016"/>
</dbReference>
<evidence type="ECO:0000256" key="16">
    <source>
        <dbReference type="ARBA" id="ARBA00048605"/>
    </source>
</evidence>
<accession>A0A2J7PHK4</accession>
<keyword evidence="7 21" id="KW-0378">Hydrolase</keyword>
<feature type="active site" description="Proton donor" evidence="18">
    <location>
        <position position="485"/>
    </location>
</feature>
<evidence type="ECO:0000256" key="1">
    <source>
        <dbReference type="ARBA" id="ARBA00001913"/>
    </source>
</evidence>
<dbReference type="GO" id="GO:0005789">
    <property type="term" value="C:endoplasmic reticulum membrane"/>
    <property type="evidence" value="ECO:0007669"/>
    <property type="project" value="UniProtKB-SubCell"/>
</dbReference>
<evidence type="ECO:0000256" key="23">
    <source>
        <dbReference type="SAM" id="Phobius"/>
    </source>
</evidence>
<reference evidence="24 25" key="1">
    <citation type="submission" date="2017-12" db="EMBL/GenBank/DDBJ databases">
        <title>Hemimetabolous genomes reveal molecular basis of termite eusociality.</title>
        <authorList>
            <person name="Harrison M.C."/>
            <person name="Jongepier E."/>
            <person name="Robertson H.M."/>
            <person name="Arning N."/>
            <person name="Bitard-Feildel T."/>
            <person name="Chao H."/>
            <person name="Childers C.P."/>
            <person name="Dinh H."/>
            <person name="Doddapaneni H."/>
            <person name="Dugan S."/>
            <person name="Gowin J."/>
            <person name="Greiner C."/>
            <person name="Han Y."/>
            <person name="Hu H."/>
            <person name="Hughes D.S.T."/>
            <person name="Huylmans A.-K."/>
            <person name="Kemena C."/>
            <person name="Kremer L.P.M."/>
            <person name="Lee S.L."/>
            <person name="Lopez-Ezquerra A."/>
            <person name="Mallet L."/>
            <person name="Monroy-Kuhn J.M."/>
            <person name="Moser A."/>
            <person name="Murali S.C."/>
            <person name="Muzny D.M."/>
            <person name="Otani S."/>
            <person name="Piulachs M.-D."/>
            <person name="Poelchau M."/>
            <person name="Qu J."/>
            <person name="Schaub F."/>
            <person name="Wada-Katsumata A."/>
            <person name="Worley K.C."/>
            <person name="Xie Q."/>
            <person name="Ylla G."/>
            <person name="Poulsen M."/>
            <person name="Gibbs R.A."/>
            <person name="Schal C."/>
            <person name="Richards S."/>
            <person name="Belles X."/>
            <person name="Korb J."/>
            <person name="Bornberg-Bauer E."/>
        </authorList>
    </citation>
    <scope>NUCLEOTIDE SEQUENCE [LARGE SCALE GENOMIC DNA]</scope>
    <source>
        <tissue evidence="24">Whole body</tissue>
    </source>
</reference>
<gene>
    <name evidence="24" type="primary">MAN1B1</name>
    <name evidence="24" type="ORF">B7P43_G10438</name>
</gene>
<dbReference type="GO" id="GO:0010498">
    <property type="term" value="P:proteasomal protein catabolic process"/>
    <property type="evidence" value="ECO:0007669"/>
    <property type="project" value="UniProtKB-ARBA"/>
</dbReference>
<dbReference type="InterPro" id="IPR036026">
    <property type="entry name" value="Seven-hairpin_glycosidases"/>
</dbReference>
<dbReference type="Pfam" id="PF01532">
    <property type="entry name" value="Glyco_hydro_47"/>
    <property type="match status" value="1"/>
</dbReference>
<dbReference type="PRINTS" id="PR00747">
    <property type="entry name" value="GLYHDRLASE47"/>
</dbReference>
<evidence type="ECO:0000256" key="12">
    <source>
        <dbReference type="ARBA" id="ARBA00023136"/>
    </source>
</evidence>
<evidence type="ECO:0000256" key="22">
    <source>
        <dbReference type="SAM" id="MobiDB-lite"/>
    </source>
</evidence>
<dbReference type="AlphaFoldDB" id="A0A2J7PHK4"/>
<comment type="caution">
    <text evidence="24">The sequence shown here is derived from an EMBL/GenBank/DDBJ whole genome shotgun (WGS) entry which is preliminary data.</text>
</comment>
<feature type="region of interest" description="Disordered" evidence="22">
    <location>
        <begin position="139"/>
        <end position="158"/>
    </location>
</feature>
<keyword evidence="10" id="KW-0735">Signal-anchor</keyword>
<evidence type="ECO:0000256" key="2">
    <source>
        <dbReference type="ARBA" id="ARBA00004648"/>
    </source>
</evidence>
<dbReference type="EC" id="3.2.1.-" evidence="21"/>
<evidence type="ECO:0000256" key="3">
    <source>
        <dbReference type="ARBA" id="ARBA00004922"/>
    </source>
</evidence>
<dbReference type="GO" id="GO:0005975">
    <property type="term" value="P:carbohydrate metabolic process"/>
    <property type="evidence" value="ECO:0007669"/>
    <property type="project" value="InterPro"/>
</dbReference>
<feature type="active site" description="Proton donor" evidence="18">
    <location>
        <position position="244"/>
    </location>
</feature>
<evidence type="ECO:0000256" key="9">
    <source>
        <dbReference type="ARBA" id="ARBA00022837"/>
    </source>
</evidence>
<dbReference type="Gene3D" id="1.50.10.10">
    <property type="match status" value="1"/>
</dbReference>
<dbReference type="InterPro" id="IPR001382">
    <property type="entry name" value="Glyco_hydro_47"/>
</dbReference>
<evidence type="ECO:0000256" key="13">
    <source>
        <dbReference type="ARBA" id="ARBA00023157"/>
    </source>
</evidence>
<keyword evidence="12 23" id="KW-0472">Membrane</keyword>
<dbReference type="FunFam" id="1.50.10.10:FF:000010">
    <property type="entry name" value="alpha-1,2-Mannosidase"/>
    <property type="match status" value="1"/>
</dbReference>
<dbReference type="GO" id="GO:0034976">
    <property type="term" value="P:response to endoplasmic reticulum stress"/>
    <property type="evidence" value="ECO:0007669"/>
    <property type="project" value="UniProtKB-ARBA"/>
</dbReference>
<evidence type="ECO:0000256" key="11">
    <source>
        <dbReference type="ARBA" id="ARBA00022989"/>
    </source>
</evidence>
<comment type="function">
    <text evidence="17">Involved in glycoprotein quality control targeting of misfolded glycoproteins for degradation. It primarily trims a single alpha-1,2-linked mannose residue from Man(9)GlcNAc(2) to produce Man(8)GlcNAc(2), but at high enzyme concentrations, as found in the ER quality control compartment (ERQC), it further trims the carbohydrates to Man(5-6)GlcNAc(2).</text>
</comment>
<keyword evidence="11 23" id="KW-1133">Transmembrane helix</keyword>
<evidence type="ECO:0000256" key="17">
    <source>
        <dbReference type="ARBA" id="ARBA00053655"/>
    </source>
</evidence>
<name>A0A2J7PHK4_9NEOP</name>
<feature type="active site" evidence="18">
    <location>
        <position position="376"/>
    </location>
</feature>
<dbReference type="InterPro" id="IPR050749">
    <property type="entry name" value="Glycosyl_Hydrolase_47"/>
</dbReference>
<evidence type="ECO:0000256" key="7">
    <source>
        <dbReference type="ARBA" id="ARBA00022801"/>
    </source>
</evidence>
<comment type="pathway">
    <text evidence="3">Protein modification; protein glycosylation.</text>
</comment>
<evidence type="ECO:0000256" key="14">
    <source>
        <dbReference type="ARBA" id="ARBA00023295"/>
    </source>
</evidence>
<comment type="catalytic activity">
    <reaction evidence="15">
        <text>N(4)-(alpha-D-Man-(1-&gt;2)-alpha-D-Man-(1-&gt;2)-alpha-D-Man-(1-&gt;3)-[alpha-D-Man-(1-&gt;3)-[alpha-D-Man-(1-&gt;2)-alpha-D-Man-(1-&gt;6)]-alpha-D-Man-(1-&gt;6)]-beta-D-Man-(1-&gt;4)-beta-D-GlcNAc-(1-&gt;4)-beta-D-GlcNAc)-L-asparaginyl-[protein] (N-glucan mannose isomer 8A1,2,3B1,3) + 3 H2O = N(4)-(alpha-D-Man-(1-&gt;3)-[alpha-D-Man-(1-&gt;3)-[alpha-D-Man-(1-&gt;6)]-alpha-D-Man-(1-&gt;6)]-beta-D-Man-(1-&gt;4)-beta-D-GlcNAc-(1-&gt;4)-beta-D-GlcNAc)-L-asparaginyl-[protein] (N-glucan mannose isomer 5A1,2) + 3 beta-D-mannose</text>
        <dbReference type="Rhea" id="RHEA:56028"/>
        <dbReference type="Rhea" id="RHEA-COMP:14358"/>
        <dbReference type="Rhea" id="RHEA-COMP:14367"/>
        <dbReference type="ChEBI" id="CHEBI:15377"/>
        <dbReference type="ChEBI" id="CHEBI:28563"/>
        <dbReference type="ChEBI" id="CHEBI:59087"/>
        <dbReference type="ChEBI" id="CHEBI:60628"/>
        <dbReference type="EC" id="3.2.1.113"/>
    </reaction>
</comment>
<feature type="active site" evidence="18">
    <location>
        <position position="513"/>
    </location>
</feature>
<comment type="cofactor">
    <cofactor evidence="1 19">
        <name>Ca(2+)</name>
        <dbReference type="ChEBI" id="CHEBI:29108"/>
    </cofactor>
</comment>
<evidence type="ECO:0000256" key="8">
    <source>
        <dbReference type="ARBA" id="ARBA00022824"/>
    </source>
</evidence>
<keyword evidence="25" id="KW-1185">Reference proteome</keyword>
<evidence type="ECO:0000256" key="21">
    <source>
        <dbReference type="RuleBase" id="RU361193"/>
    </source>
</evidence>
<evidence type="ECO:0000256" key="20">
    <source>
        <dbReference type="PIRSR" id="PIRSR601382-3"/>
    </source>
</evidence>
<dbReference type="STRING" id="105785.A0A2J7PHK4"/>
<protein>
    <recommendedName>
        <fullName evidence="21">alpha-1,2-Mannosidase</fullName>
        <ecNumber evidence="21">3.2.1.-</ecNumber>
    </recommendedName>
</protein>
<evidence type="ECO:0000313" key="24">
    <source>
        <dbReference type="EMBL" id="PNF15809.1"/>
    </source>
</evidence>
<dbReference type="InterPro" id="IPR012341">
    <property type="entry name" value="6hp_glycosidase-like_sf"/>
</dbReference>
<evidence type="ECO:0000313" key="25">
    <source>
        <dbReference type="Proteomes" id="UP000235965"/>
    </source>
</evidence>
<dbReference type="Proteomes" id="UP000235965">
    <property type="component" value="Unassembled WGS sequence"/>
</dbReference>
<keyword evidence="9 19" id="KW-0106">Calcium</keyword>
<evidence type="ECO:0000256" key="15">
    <source>
        <dbReference type="ARBA" id="ARBA00047669"/>
    </source>
</evidence>
<feature type="compositionally biased region" description="Basic and acidic residues" evidence="22">
    <location>
        <begin position="103"/>
        <end position="114"/>
    </location>
</feature>
<proteinExistence type="inferred from homology"/>
<evidence type="ECO:0000256" key="4">
    <source>
        <dbReference type="ARBA" id="ARBA00007658"/>
    </source>
</evidence>
<evidence type="ECO:0000256" key="6">
    <source>
        <dbReference type="ARBA" id="ARBA00022723"/>
    </source>
</evidence>
<dbReference type="SUPFAM" id="SSF48225">
    <property type="entry name" value="Seven-hairpin glycosidases"/>
    <property type="match status" value="1"/>
</dbReference>
<dbReference type="EMBL" id="NEVH01025136">
    <property type="protein sequence ID" value="PNF15809.1"/>
    <property type="molecule type" value="Genomic_DNA"/>
</dbReference>
<evidence type="ECO:0000256" key="5">
    <source>
        <dbReference type="ARBA" id="ARBA00022692"/>
    </source>
</evidence>
<sequence length="611" mass="69604">MLGQFRKEYVALNLPNTIVDANSNRGWSKRSLWRWWNQLSRFQRSVVYILILAACFAALYFLPATHPSWNPSNGKLNIALDRNHVTPPLSLLSPKKAQPPDNSLDKEQPAKEAHINNNTQKKQPMLDKEDLVLSGETANNNNVGQVHSPPRDGVKFSGSTNERQAAVVAAFRHAWKGYKKYAWGHDHLKPITGTFHDWFNLGLTIVDALDTIYIMGLKEEFAEAREWVANSLHFDGNRDVNLFEVTIRVLGSLLSSYHLSGDRMFLDKAVDLGTRLLPCFDSDSGVPYSDVNLATRKAHSPKWSPDSSTSEVTTIQLEFRDLSRCTGDPKFEDSAAKVSLHVHGLEKSEGLVPIFINANTGHFRSYSTITLGARGDSYYEYLLKQWIQTGQTIDYLRDDFVEAISGVMKHLTRRTAQNKYLFIGELLAGGRDFKPKMDHLTCYLPGTLALGVHNGLPQEHMQLAEELMTTCYQMYAQQPTFLAPEITYFNIQERTTGDMSVKTNDAHNLLRPEFVESLWYMYQITGNKTYQDWGWQIFQAFEKYAKVVNGYTSIGNVRNPVNTRPRDMMESFFLSETLKYLYLLFSDDPHILSLDKYVLNSEAHPLPIYDT</sequence>
<feature type="disulfide bond" evidence="20">
    <location>
        <begin position="442"/>
        <end position="471"/>
    </location>
</feature>
<dbReference type="PANTHER" id="PTHR11742">
    <property type="entry name" value="MANNOSYL-OLIGOSACCHARIDE ALPHA-1,2-MANNOSIDASE-RELATED"/>
    <property type="match status" value="1"/>
</dbReference>
<dbReference type="PANTHER" id="PTHR11742:SF55">
    <property type="entry name" value="ENDOPLASMIC RETICULUM MANNOSYL-OLIGOSACCHARIDE 1,2-ALPHA-MANNOSIDASE"/>
    <property type="match status" value="1"/>
</dbReference>
<dbReference type="GO" id="GO:0005509">
    <property type="term" value="F:calcium ion binding"/>
    <property type="evidence" value="ECO:0007669"/>
    <property type="project" value="InterPro"/>
</dbReference>
<dbReference type="OrthoDB" id="8118055at2759"/>
<comment type="similarity">
    <text evidence="4 21">Belongs to the glycosyl hydrolase 47 family.</text>
</comment>
<comment type="catalytic activity">
    <reaction evidence="16">
        <text>N(4)-(alpha-D-Man-(1-&gt;2)-alpha-D-Man-(1-&gt;2)-alpha-D-Man-(1-&gt;3)-[alpha-D-Man-(1-&gt;2)-alpha-D-Man-(1-&gt;3)-[alpha-D-Man-(1-&gt;2)-alpha-D-Man-(1-&gt;6)]-alpha-D-Man-(1-&gt;6)]-beta-D-Man-(1-&gt;4)-beta-D-GlcNAc-(1-&gt;4)-beta-D-GlcNAc)-L-asparaginyl-[protein] (N-glucan mannose isomer 9A1,2,3B1,2,3) + 4 H2O = N(4)-(alpha-D-Man-(1-&gt;3)-[alpha-D-Man-(1-&gt;3)-[alpha-D-Man-(1-&gt;6)]-alpha-D-Man-(1-&gt;6)]-beta-D-Man-(1-&gt;4)-beta-D-GlcNAc-(1-&gt;4)-beta-D-GlcNAc)-L-asparaginyl-[protein] (N-glucan mannose isomer 5A1,2) + 4 beta-D-mannose</text>
        <dbReference type="Rhea" id="RHEA:56008"/>
        <dbReference type="Rhea" id="RHEA-COMP:14356"/>
        <dbReference type="Rhea" id="RHEA-COMP:14367"/>
        <dbReference type="ChEBI" id="CHEBI:15377"/>
        <dbReference type="ChEBI" id="CHEBI:28563"/>
        <dbReference type="ChEBI" id="CHEBI:59087"/>
        <dbReference type="ChEBI" id="CHEBI:139493"/>
        <dbReference type="EC" id="3.2.1.113"/>
    </reaction>
</comment>
<keyword evidence="14 21" id="KW-0326">Glycosidase</keyword>
<dbReference type="GO" id="GO:0004571">
    <property type="term" value="F:mannosyl-oligosaccharide 1,2-alpha-mannosidase activity"/>
    <property type="evidence" value="ECO:0007669"/>
    <property type="project" value="UniProtKB-EC"/>
</dbReference>
<evidence type="ECO:0000256" key="10">
    <source>
        <dbReference type="ARBA" id="ARBA00022968"/>
    </source>
</evidence>
<feature type="transmembrane region" description="Helical" evidence="23">
    <location>
        <begin position="45"/>
        <end position="62"/>
    </location>
</feature>
<keyword evidence="13 20" id="KW-1015">Disulfide bond</keyword>
<feature type="binding site" evidence="19">
    <location>
        <position position="601"/>
    </location>
    <ligand>
        <name>Ca(2+)</name>
        <dbReference type="ChEBI" id="CHEBI:29108"/>
    </ligand>
</feature>
<organism evidence="24 25">
    <name type="scientific">Cryptotermes secundus</name>
    <dbReference type="NCBI Taxonomy" id="105785"/>
    <lineage>
        <taxon>Eukaryota</taxon>
        <taxon>Metazoa</taxon>
        <taxon>Ecdysozoa</taxon>
        <taxon>Arthropoda</taxon>
        <taxon>Hexapoda</taxon>
        <taxon>Insecta</taxon>
        <taxon>Pterygota</taxon>
        <taxon>Neoptera</taxon>
        <taxon>Polyneoptera</taxon>
        <taxon>Dictyoptera</taxon>
        <taxon>Blattodea</taxon>
        <taxon>Blattoidea</taxon>
        <taxon>Termitoidae</taxon>
        <taxon>Kalotermitidae</taxon>
        <taxon>Cryptotermitinae</taxon>
        <taxon>Cryptotermes</taxon>
    </lineage>
</organism>
<keyword evidence="8" id="KW-0256">Endoplasmic reticulum</keyword>
<evidence type="ECO:0000256" key="19">
    <source>
        <dbReference type="PIRSR" id="PIRSR601382-2"/>
    </source>
</evidence>
<evidence type="ECO:0000256" key="18">
    <source>
        <dbReference type="PIRSR" id="PIRSR601382-1"/>
    </source>
</evidence>
<dbReference type="InParanoid" id="A0A2J7PHK4"/>